<evidence type="ECO:0000256" key="1">
    <source>
        <dbReference type="SAM" id="Phobius"/>
    </source>
</evidence>
<evidence type="ECO:0000313" key="2">
    <source>
        <dbReference type="EMBL" id="RAW52324.1"/>
    </source>
</evidence>
<sequence length="171" mass="18618">MKPELSELRKWLQTLLKKQNRARLALVLGCIAMALILLSELFPAKAPTAPQAVSPEEGTYKTQLEQQLTELIEQVQGAGKTTVMLTLESGEETVYALDTLSGQTQTQQTHVLLDDGTALEQTVYLPTICGVAVVCEGGGDVRVASRITELVGALLDVPSNRVCVEQRRTRN</sequence>
<evidence type="ECO:0000313" key="3">
    <source>
        <dbReference type="Proteomes" id="UP000251634"/>
    </source>
</evidence>
<name>A0A329TSQ6_9FIRM</name>
<gene>
    <name evidence="2" type="ORF">C4N25_02645</name>
</gene>
<dbReference type="Proteomes" id="UP000251634">
    <property type="component" value="Unassembled WGS sequence"/>
</dbReference>
<proteinExistence type="predicted"/>
<comment type="caution">
    <text evidence="2">The sequence shown here is derived from an EMBL/GenBank/DDBJ whole genome shotgun (WGS) entry which is preliminary data.</text>
</comment>
<keyword evidence="1" id="KW-1133">Transmembrane helix</keyword>
<feature type="transmembrane region" description="Helical" evidence="1">
    <location>
        <begin position="21"/>
        <end position="42"/>
    </location>
</feature>
<organism evidence="2 3">
    <name type="scientific">Faecalibacterium prausnitzii</name>
    <dbReference type="NCBI Taxonomy" id="853"/>
    <lineage>
        <taxon>Bacteria</taxon>
        <taxon>Bacillati</taxon>
        <taxon>Bacillota</taxon>
        <taxon>Clostridia</taxon>
        <taxon>Eubacteriales</taxon>
        <taxon>Oscillospiraceae</taxon>
        <taxon>Faecalibacterium</taxon>
    </lineage>
</organism>
<dbReference type="EMBL" id="PRKZ01000001">
    <property type="protein sequence ID" value="RAW52324.1"/>
    <property type="molecule type" value="Genomic_DNA"/>
</dbReference>
<accession>A0A329TSQ6</accession>
<keyword evidence="1" id="KW-0812">Transmembrane</keyword>
<keyword evidence="1" id="KW-0472">Membrane</keyword>
<dbReference type="AlphaFoldDB" id="A0A329TSQ6"/>
<protein>
    <submittedName>
        <fullName evidence="2">Stage III sporulation protein AG</fullName>
    </submittedName>
</protein>
<dbReference type="RefSeq" id="WP_112114872.1">
    <property type="nucleotide sequence ID" value="NZ_PRKZ01000001.1"/>
</dbReference>
<reference evidence="2 3" key="1">
    <citation type="submission" date="2018-02" db="EMBL/GenBank/DDBJ databases">
        <title>Complete genome sequencing of Faecalibacterium prausnitzii strains isolated from the human gut.</title>
        <authorList>
            <person name="Fitzgerald B.C."/>
            <person name="Shkoporov A.N."/>
            <person name="Ross P.R."/>
            <person name="Hill C."/>
        </authorList>
    </citation>
    <scope>NUCLEOTIDE SEQUENCE [LARGE SCALE GENOMIC DNA]</scope>
    <source>
        <strain evidence="2 3">APC942/8-14-2</strain>
    </source>
</reference>